<feature type="region of interest" description="Disordered" evidence="1">
    <location>
        <begin position="162"/>
        <end position="186"/>
    </location>
</feature>
<dbReference type="Proteomes" id="UP001159363">
    <property type="component" value="Chromosome 2"/>
</dbReference>
<feature type="compositionally biased region" description="Basic and acidic residues" evidence="1">
    <location>
        <begin position="174"/>
        <end position="183"/>
    </location>
</feature>
<organism evidence="2 3">
    <name type="scientific">Dryococelus australis</name>
    <dbReference type="NCBI Taxonomy" id="614101"/>
    <lineage>
        <taxon>Eukaryota</taxon>
        <taxon>Metazoa</taxon>
        <taxon>Ecdysozoa</taxon>
        <taxon>Arthropoda</taxon>
        <taxon>Hexapoda</taxon>
        <taxon>Insecta</taxon>
        <taxon>Pterygota</taxon>
        <taxon>Neoptera</taxon>
        <taxon>Polyneoptera</taxon>
        <taxon>Phasmatodea</taxon>
        <taxon>Verophasmatodea</taxon>
        <taxon>Anareolatae</taxon>
        <taxon>Phasmatidae</taxon>
        <taxon>Eurycanthinae</taxon>
        <taxon>Dryococelus</taxon>
    </lineage>
</organism>
<sequence>MWNNCGAYEAIVENVEHVEHVERLWSIVLQASSRTVGFTCRYHTLSSIQATNTSLAIVPQSPVVVHTLLRSRTLGQTASIKDCRPLGCGSASQSHQNILASSLNVSETLAGERRSVTAVSLATIGICGIPRRGTDSHERIVPGRGESEVGLRLRRGAAESAPATAQQLRSAKAGKQEIPEKTRSSAASFGTIPAFENPVITQPGIEPVNSKSISQPFRRVLGARPIAAWIPATSRAPPGRFAVRCLLPSSAHMRQVTVPRRSSPTSSMALAGRRDGARKRMTGEWGSTSGSRCLRAALDLMVPWLSTMTQLVSHSLVSWEVFLQLSFHATPAALPPGVVDKPKHTLHPCRDRSPGIQRLALRQFCLQQYSENYHSSRRELSINRNTRYTLAETGPLASSDWLWHLSVDEITRGRCGGAVKQITSDQDELGSIPGEVILISACDERHRVPEGFSRVLPFPPLLHSTAAPASPHCILTGRSNLSTPCHAGGRQQGNRDKETPPATIVWARVLPCAGPSALTRGRVGAIPPYHPLPGHLHPNNHTAALSQRSPQNDSDVWTSSPAFREMKMRERAQKKSKRIPKEHSLELIPSRIADPENLTYLHLSRRKVVIAIIFPRTMRIVGKVLDGTNIKYKYHLRASEEGVLRSQSLASRETLSNSWAIPERRGKTAAICYSASASLWQYHTSLHNDPEECGIPTWSAFNSILSNVDIPQTTAAFTPILLHIATEFSAMIAKEIQLLRPEEFSNLFLGLGGFFLAKDVMNCLGKYLAGTDTLTANYPSRPAAREMIDNRPGWRHNPSFSLPEESATWECEQEFSAGEESVIVVAITLKCGNWERSGVARDIIGEDRRWRKLRDDGSEYLCDVEGREGVIPESRRLLYIGALLRTLAWCLVEFLKLIRFRLHTHQCLQPLVVTCSATASTLAIYIVLCSSQGFFVVRRFHCLAM</sequence>
<feature type="region of interest" description="Disordered" evidence="1">
    <location>
        <begin position="256"/>
        <end position="285"/>
    </location>
</feature>
<name>A0ABQ9I8S3_9NEOP</name>
<reference evidence="2 3" key="1">
    <citation type="submission" date="2023-02" db="EMBL/GenBank/DDBJ databases">
        <title>LHISI_Scaffold_Assembly.</title>
        <authorList>
            <person name="Stuart O.P."/>
            <person name="Cleave R."/>
            <person name="Magrath M.J.L."/>
            <person name="Mikheyev A.S."/>
        </authorList>
    </citation>
    <scope>NUCLEOTIDE SEQUENCE [LARGE SCALE GENOMIC DNA]</scope>
    <source>
        <strain evidence="2">Daus_M_001</strain>
        <tissue evidence="2">Leg muscle</tissue>
    </source>
</reference>
<evidence type="ECO:0000313" key="2">
    <source>
        <dbReference type="EMBL" id="KAJ8893070.1"/>
    </source>
</evidence>
<proteinExistence type="predicted"/>
<dbReference type="EMBL" id="JARBHB010000002">
    <property type="protein sequence ID" value="KAJ8893070.1"/>
    <property type="molecule type" value="Genomic_DNA"/>
</dbReference>
<protein>
    <submittedName>
        <fullName evidence="2">Uncharacterized protein</fullName>
    </submittedName>
</protein>
<gene>
    <name evidence="2" type="ORF">PR048_005652</name>
</gene>
<evidence type="ECO:0000313" key="3">
    <source>
        <dbReference type="Proteomes" id="UP001159363"/>
    </source>
</evidence>
<evidence type="ECO:0000256" key="1">
    <source>
        <dbReference type="SAM" id="MobiDB-lite"/>
    </source>
</evidence>
<accession>A0ABQ9I8S3</accession>
<keyword evidence="3" id="KW-1185">Reference proteome</keyword>
<comment type="caution">
    <text evidence="2">The sequence shown here is derived from an EMBL/GenBank/DDBJ whole genome shotgun (WGS) entry which is preliminary data.</text>
</comment>